<dbReference type="PANTHER" id="PTHR31579:SF39">
    <property type="entry name" value="OS01G0973600 PROTEIN"/>
    <property type="match status" value="1"/>
</dbReference>
<proteinExistence type="predicted"/>
<evidence type="ECO:0000313" key="2">
    <source>
        <dbReference type="Proteomes" id="UP001151287"/>
    </source>
</evidence>
<dbReference type="OrthoDB" id="691424at2759"/>
<dbReference type="EMBL" id="JAMQYH010000003">
    <property type="protein sequence ID" value="KAJ1695442.1"/>
    <property type="molecule type" value="Genomic_DNA"/>
</dbReference>
<dbReference type="InterPro" id="IPR006502">
    <property type="entry name" value="PDDEXK-like"/>
</dbReference>
<dbReference type="Proteomes" id="UP001151287">
    <property type="component" value="Unassembled WGS sequence"/>
</dbReference>
<organism evidence="1 2">
    <name type="scientific">Rhynchospora breviuscula</name>
    <dbReference type="NCBI Taxonomy" id="2022672"/>
    <lineage>
        <taxon>Eukaryota</taxon>
        <taxon>Viridiplantae</taxon>
        <taxon>Streptophyta</taxon>
        <taxon>Embryophyta</taxon>
        <taxon>Tracheophyta</taxon>
        <taxon>Spermatophyta</taxon>
        <taxon>Magnoliopsida</taxon>
        <taxon>Liliopsida</taxon>
        <taxon>Poales</taxon>
        <taxon>Cyperaceae</taxon>
        <taxon>Cyperoideae</taxon>
        <taxon>Rhynchosporeae</taxon>
        <taxon>Rhynchospora</taxon>
    </lineage>
</organism>
<dbReference type="NCBIfam" id="TIGR01615">
    <property type="entry name" value="A_thal_3542"/>
    <property type="match status" value="1"/>
</dbReference>
<sequence>MLLAKEFGVPIREMSLPRQRMVKQGVFGLDSRGPGTGSGSERNRHIYFASGADFWARLNGSEEMGPFSHESEHDLALMVSDFLENGSSGTESRCSSDSDNGLSDLAQHADKISLYKRSMDQQESDLLSVVHSLLLSIEECDLHTVKEGYCNFSCVRHSLVKLLKSSGYDASVCVSKWHTLDKVPGGDHEYIDVIFSGNANDRVIIDIDFRSHFEIARAVDSYDALLNSLPVVYVGTLPRLKQFLQVMVDAAKYSLKLNSMPLPPWRSLAYLQAKWYSKHVRKEARYEQEVGGSGENHGQCAGHLRKLKLSVQSEIEKERMLKPLMNDKKWRVKFERRRGSVIGYK</sequence>
<keyword evidence="2" id="KW-1185">Reference proteome</keyword>
<reference evidence="1" key="1">
    <citation type="journal article" date="2022" name="Cell">
        <title>Repeat-based holocentromeres influence genome architecture and karyotype evolution.</title>
        <authorList>
            <person name="Hofstatter P.G."/>
            <person name="Thangavel G."/>
            <person name="Lux T."/>
            <person name="Neumann P."/>
            <person name="Vondrak T."/>
            <person name="Novak P."/>
            <person name="Zhang M."/>
            <person name="Costa L."/>
            <person name="Castellani M."/>
            <person name="Scott A."/>
            <person name="Toegelov H."/>
            <person name="Fuchs J."/>
            <person name="Mata-Sucre Y."/>
            <person name="Dias Y."/>
            <person name="Vanzela A.L.L."/>
            <person name="Huettel B."/>
            <person name="Almeida C.C.S."/>
            <person name="Simkova H."/>
            <person name="Souza G."/>
            <person name="Pedrosa-Harand A."/>
            <person name="Macas J."/>
            <person name="Mayer K.F.X."/>
            <person name="Houben A."/>
            <person name="Marques A."/>
        </authorList>
    </citation>
    <scope>NUCLEOTIDE SEQUENCE</scope>
    <source>
        <strain evidence="1">RhyBre1mFocal</strain>
    </source>
</reference>
<evidence type="ECO:0000313" key="1">
    <source>
        <dbReference type="EMBL" id="KAJ1695442.1"/>
    </source>
</evidence>
<name>A0A9Q0HR79_9POAL</name>
<dbReference type="PANTHER" id="PTHR31579">
    <property type="entry name" value="OS03G0796600 PROTEIN"/>
    <property type="match status" value="1"/>
</dbReference>
<dbReference type="AlphaFoldDB" id="A0A9Q0HR79"/>
<gene>
    <name evidence="1" type="ORF">LUZ63_012140</name>
</gene>
<comment type="caution">
    <text evidence="1">The sequence shown here is derived from an EMBL/GenBank/DDBJ whole genome shotgun (WGS) entry which is preliminary data.</text>
</comment>
<protein>
    <submittedName>
        <fullName evidence="1">Uncharacterized protein</fullName>
    </submittedName>
</protein>
<dbReference type="Pfam" id="PF04720">
    <property type="entry name" value="PDDEXK_6"/>
    <property type="match status" value="1"/>
</dbReference>
<accession>A0A9Q0HR79</accession>